<dbReference type="GO" id="GO:0018169">
    <property type="term" value="F:ribosomal S6-glutamic acid ligase activity"/>
    <property type="evidence" value="ECO:0007669"/>
    <property type="project" value="TreeGrafter"/>
</dbReference>
<dbReference type="Proteomes" id="UP000007463">
    <property type="component" value="Chromosome"/>
</dbReference>
<accession>F2I964</accession>
<evidence type="ECO:0000259" key="2">
    <source>
        <dbReference type="PROSITE" id="PS50975"/>
    </source>
</evidence>
<keyword evidence="1" id="KW-0067">ATP-binding</keyword>
<dbReference type="PROSITE" id="PS50975">
    <property type="entry name" value="ATP_GRASP"/>
    <property type="match status" value="1"/>
</dbReference>
<reference evidence="4" key="2">
    <citation type="submission" date="2011-02" db="EMBL/GenBank/DDBJ databases">
        <title>The complete genome of Fluviicola taffensis DSM 16823.</title>
        <authorList>
            <consortium name="US DOE Joint Genome Institute (JGI-PGF)"/>
            <person name="Lucas S."/>
            <person name="Copeland A."/>
            <person name="Lapidus A."/>
            <person name="Bruce D."/>
            <person name="Goodwin L."/>
            <person name="Pitluck S."/>
            <person name="Kyrpides N."/>
            <person name="Mavromatis K."/>
            <person name="Ivanova N."/>
            <person name="Mikhailova N."/>
            <person name="Pagani I."/>
            <person name="Chertkov O."/>
            <person name="Detter J.C."/>
            <person name="Han C."/>
            <person name="Tapia R."/>
            <person name="Land M."/>
            <person name="Hauser L."/>
            <person name="Markowitz V."/>
            <person name="Cheng J.-F."/>
            <person name="Hugenholtz P."/>
            <person name="Woyke T."/>
            <person name="Wu D."/>
            <person name="Tindall B."/>
            <person name="Pomrenke H.G."/>
            <person name="Brambilla E."/>
            <person name="Klenk H.-P."/>
            <person name="Eisen J.A."/>
        </authorList>
    </citation>
    <scope>NUCLEOTIDE SEQUENCE [LARGE SCALE GENOMIC DNA]</scope>
    <source>
        <strain evidence="4">DSM 16823 / RW262 / RW262</strain>
    </source>
</reference>
<keyword evidence="1" id="KW-0547">Nucleotide-binding</keyword>
<dbReference type="GO" id="GO:0046872">
    <property type="term" value="F:metal ion binding"/>
    <property type="evidence" value="ECO:0007669"/>
    <property type="project" value="InterPro"/>
</dbReference>
<dbReference type="NCBIfam" id="TIGR04192">
    <property type="entry name" value="GRASP_w_spasm"/>
    <property type="match status" value="1"/>
</dbReference>
<name>F2I964_FLUTR</name>
<gene>
    <name evidence="3" type="ordered locus">Fluta_1013</name>
</gene>
<reference evidence="3 4" key="1">
    <citation type="journal article" date="2011" name="Stand. Genomic Sci.">
        <title>Complete genome sequence of the gliding freshwater bacterium Fluviicola taffensis type strain (RW262).</title>
        <authorList>
            <person name="Woyke T."/>
            <person name="Chertkov O."/>
            <person name="Lapidus A."/>
            <person name="Nolan M."/>
            <person name="Lucas S."/>
            <person name="Del Rio T.G."/>
            <person name="Tice H."/>
            <person name="Cheng J.F."/>
            <person name="Tapia R."/>
            <person name="Han C."/>
            <person name="Goodwin L."/>
            <person name="Pitluck S."/>
            <person name="Liolios K."/>
            <person name="Pagani I."/>
            <person name="Ivanova N."/>
            <person name="Huntemann M."/>
            <person name="Mavromatis K."/>
            <person name="Mikhailova N."/>
            <person name="Pati A."/>
            <person name="Chen A."/>
            <person name="Palaniappan K."/>
            <person name="Land M."/>
            <person name="Hauser L."/>
            <person name="Brambilla E.M."/>
            <person name="Rohde M."/>
            <person name="Mwirichia R."/>
            <person name="Sikorski J."/>
            <person name="Tindall B.J."/>
            <person name="Goker M."/>
            <person name="Bristow J."/>
            <person name="Eisen J.A."/>
            <person name="Markowitz V."/>
            <person name="Hugenholtz P."/>
            <person name="Klenk H.P."/>
            <person name="Kyrpides N.C."/>
        </authorList>
    </citation>
    <scope>NUCLEOTIDE SEQUENCE [LARGE SCALE GENOMIC DNA]</scope>
    <source>
        <strain evidence="4">DSM 16823 / RW262 / RW262</strain>
    </source>
</reference>
<dbReference type="eggNOG" id="COG0189">
    <property type="taxonomic scope" value="Bacteria"/>
</dbReference>
<dbReference type="PANTHER" id="PTHR21621">
    <property type="entry name" value="RIBOSOMAL PROTEIN S6 MODIFICATION PROTEIN"/>
    <property type="match status" value="1"/>
</dbReference>
<keyword evidence="4" id="KW-1185">Reference proteome</keyword>
<dbReference type="Gene3D" id="3.30.470.20">
    <property type="entry name" value="ATP-grasp fold, B domain"/>
    <property type="match status" value="1"/>
</dbReference>
<evidence type="ECO:0000256" key="1">
    <source>
        <dbReference type="PROSITE-ProRule" id="PRU00409"/>
    </source>
</evidence>
<dbReference type="InterPro" id="IPR011761">
    <property type="entry name" value="ATP-grasp"/>
</dbReference>
<organism evidence="3 4">
    <name type="scientific">Fluviicola taffensis (strain DSM 16823 / NCIMB 13979 / RW262)</name>
    <dbReference type="NCBI Taxonomy" id="755732"/>
    <lineage>
        <taxon>Bacteria</taxon>
        <taxon>Pseudomonadati</taxon>
        <taxon>Bacteroidota</taxon>
        <taxon>Flavobacteriia</taxon>
        <taxon>Flavobacteriales</taxon>
        <taxon>Crocinitomicaceae</taxon>
        <taxon>Fluviicola</taxon>
    </lineage>
</organism>
<proteinExistence type="predicted"/>
<dbReference type="SUPFAM" id="SSF56059">
    <property type="entry name" value="Glutathione synthetase ATP-binding domain-like"/>
    <property type="match status" value="1"/>
</dbReference>
<dbReference type="STRING" id="755732.Fluta_1013"/>
<dbReference type="KEGG" id="fte:Fluta_1013"/>
<dbReference type="GO" id="GO:0009432">
    <property type="term" value="P:SOS response"/>
    <property type="evidence" value="ECO:0007669"/>
    <property type="project" value="TreeGrafter"/>
</dbReference>
<dbReference type="AlphaFoldDB" id="F2I964"/>
<dbReference type="EMBL" id="CP002542">
    <property type="protein sequence ID" value="AEA43011.1"/>
    <property type="molecule type" value="Genomic_DNA"/>
</dbReference>
<dbReference type="InterPro" id="IPR026455">
    <property type="entry name" value="GRASP_w_spasm"/>
</dbReference>
<dbReference type="GO" id="GO:0005524">
    <property type="term" value="F:ATP binding"/>
    <property type="evidence" value="ECO:0007669"/>
    <property type="project" value="UniProtKB-UniRule"/>
</dbReference>
<dbReference type="OrthoDB" id="583309at2"/>
<evidence type="ECO:0000313" key="4">
    <source>
        <dbReference type="Proteomes" id="UP000007463"/>
    </source>
</evidence>
<protein>
    <submittedName>
        <fullName evidence="3">ATP-grasp fold domain protein, DUF201-type</fullName>
    </submittedName>
</protein>
<dbReference type="GO" id="GO:0005737">
    <property type="term" value="C:cytoplasm"/>
    <property type="evidence" value="ECO:0007669"/>
    <property type="project" value="TreeGrafter"/>
</dbReference>
<feature type="domain" description="ATP-grasp" evidence="2">
    <location>
        <begin position="131"/>
        <end position="319"/>
    </location>
</feature>
<dbReference type="HOGENOM" id="CLU_055286_0_0_10"/>
<dbReference type="RefSeq" id="WP_013685783.1">
    <property type="nucleotide sequence ID" value="NC_015321.1"/>
</dbReference>
<sequence length="320" mass="37539">MKVLLVFSVDHDWSTHRVLDWCYSFNIKPIIIDSSELDLFITSVTIDQDQNSFKIDYKNESISSDDLIGYWYRRSSPLEIEKWKFKDLTPEFFEFVVQELRYFNSGFFHLLKKIKGINNLNSAVMDKTKALLLAKEHGIKIPSTHYVTNSKRFAEILASGKTYITKPIYNMTKISTEDVNYLQYTELVDPNEVPNVEAIFPTLLQEQINKQLELRVFYLDEKIYPMAIFSQEAQQTSLDFRRYLSDRPNRTVPYYIDDNLKSKIIKLMNDLELNSGSLDFILSDEDELVFLEVNPVGQFGMVSGPCNYYLEKKIVEYFMN</sequence>
<evidence type="ECO:0000313" key="3">
    <source>
        <dbReference type="EMBL" id="AEA43011.1"/>
    </source>
</evidence>
<dbReference type="PANTHER" id="PTHR21621:SF0">
    <property type="entry name" value="BETA-CITRYLGLUTAMATE SYNTHASE B-RELATED"/>
    <property type="match status" value="1"/>
</dbReference>